<dbReference type="PROSITE" id="PS50848">
    <property type="entry name" value="START"/>
    <property type="match status" value="1"/>
</dbReference>
<evidence type="ECO:0000256" key="4">
    <source>
        <dbReference type="ARBA" id="ARBA00024750"/>
    </source>
</evidence>
<name>A0A1I7YIH2_9BILA</name>
<evidence type="ECO:0000256" key="3">
    <source>
        <dbReference type="ARBA" id="ARBA00023121"/>
    </source>
</evidence>
<dbReference type="SUPFAM" id="SSF55961">
    <property type="entry name" value="Bet v1-like"/>
    <property type="match status" value="1"/>
</dbReference>
<protein>
    <submittedName>
        <fullName evidence="7">START domain-containing protein</fullName>
    </submittedName>
</protein>
<dbReference type="PANTHER" id="PTHR46374:SF1">
    <property type="entry name" value="START DOMAIN-CONTAINING PROTEIN"/>
    <property type="match status" value="1"/>
</dbReference>
<feature type="domain" description="START" evidence="5">
    <location>
        <begin position="34"/>
        <end position="224"/>
    </location>
</feature>
<dbReference type="InterPro" id="IPR043556">
    <property type="entry name" value="StARD5/6"/>
</dbReference>
<evidence type="ECO:0000256" key="2">
    <source>
        <dbReference type="ARBA" id="ARBA00023055"/>
    </source>
</evidence>
<evidence type="ECO:0000259" key="5">
    <source>
        <dbReference type="PROSITE" id="PS50848"/>
    </source>
</evidence>
<dbReference type="InterPro" id="IPR002913">
    <property type="entry name" value="START_lipid-bd_dom"/>
</dbReference>
<dbReference type="AlphaFoldDB" id="A0A1I7YIH2"/>
<sequence length="231" mass="26309">MSPCAILPPNEEYVKISEGCVDRVKEYCNNLDQWKLIKTSGKGQDLVEVFMKESDIPGTEDMYLLRTTYPTSVKALAALLYPWFPYRLQWDALLESAEIIKNFGDGNFIINHRTRGKYILNPRESVDAVKILQDGMNMFFASTSAPYGDVLLAPTKHYVRTTQYLGGYRLLQLDENRVEFSMLFHADLKLSVPRLMNNIVSGLKAKLMIEKADNLRKAIKNVPISPEHLSS</sequence>
<dbReference type="CDD" id="cd00177">
    <property type="entry name" value="START"/>
    <property type="match status" value="1"/>
</dbReference>
<dbReference type="GO" id="GO:0006869">
    <property type="term" value="P:lipid transport"/>
    <property type="evidence" value="ECO:0007669"/>
    <property type="project" value="UniProtKB-KW"/>
</dbReference>
<accession>A0A1I7YIH2</accession>
<reference evidence="7" key="1">
    <citation type="submission" date="2016-11" db="UniProtKB">
        <authorList>
            <consortium name="WormBaseParasite"/>
        </authorList>
    </citation>
    <scope>IDENTIFICATION</scope>
</reference>
<keyword evidence="6" id="KW-1185">Reference proteome</keyword>
<comment type="function">
    <text evidence="4">May be involved in the intracellular transport of sterols or other lipids. May bind cholesterol or other sterols.</text>
</comment>
<keyword evidence="3" id="KW-0446">Lipid-binding</keyword>
<keyword evidence="1" id="KW-0813">Transport</keyword>
<dbReference type="Proteomes" id="UP000095287">
    <property type="component" value="Unplaced"/>
</dbReference>
<evidence type="ECO:0000256" key="1">
    <source>
        <dbReference type="ARBA" id="ARBA00022448"/>
    </source>
</evidence>
<dbReference type="Pfam" id="PF01852">
    <property type="entry name" value="START"/>
    <property type="match status" value="1"/>
</dbReference>
<dbReference type="PANTHER" id="PTHR46374">
    <property type="entry name" value="PROTEIN CBG07384"/>
    <property type="match status" value="1"/>
</dbReference>
<dbReference type="WBParaSite" id="L893_g16678.t1">
    <property type="protein sequence ID" value="L893_g16678.t1"/>
    <property type="gene ID" value="L893_g16678"/>
</dbReference>
<proteinExistence type="predicted"/>
<dbReference type="InterPro" id="IPR023393">
    <property type="entry name" value="START-like_dom_sf"/>
</dbReference>
<organism evidence="6 7">
    <name type="scientific">Steinernema glaseri</name>
    <dbReference type="NCBI Taxonomy" id="37863"/>
    <lineage>
        <taxon>Eukaryota</taxon>
        <taxon>Metazoa</taxon>
        <taxon>Ecdysozoa</taxon>
        <taxon>Nematoda</taxon>
        <taxon>Chromadorea</taxon>
        <taxon>Rhabditida</taxon>
        <taxon>Tylenchina</taxon>
        <taxon>Panagrolaimomorpha</taxon>
        <taxon>Strongyloidoidea</taxon>
        <taxon>Steinernematidae</taxon>
        <taxon>Steinernema</taxon>
    </lineage>
</organism>
<evidence type="ECO:0000313" key="6">
    <source>
        <dbReference type="Proteomes" id="UP000095287"/>
    </source>
</evidence>
<evidence type="ECO:0000313" key="7">
    <source>
        <dbReference type="WBParaSite" id="L893_g16678.t1"/>
    </source>
</evidence>
<keyword evidence="2" id="KW-0445">Lipid transport</keyword>
<dbReference type="Gene3D" id="3.30.530.20">
    <property type="match status" value="1"/>
</dbReference>
<dbReference type="GO" id="GO:0008289">
    <property type="term" value="F:lipid binding"/>
    <property type="evidence" value="ECO:0007669"/>
    <property type="project" value="UniProtKB-KW"/>
</dbReference>